<dbReference type="PROSITE" id="PS51450">
    <property type="entry name" value="LRR"/>
    <property type="match status" value="1"/>
</dbReference>
<dbReference type="Proteomes" id="UP001500582">
    <property type="component" value="Unassembled WGS sequence"/>
</dbReference>
<protein>
    <recommendedName>
        <fullName evidence="3">6-bladed beta-propeller protein</fullName>
    </recommendedName>
</protein>
<dbReference type="Gene3D" id="2.120.10.30">
    <property type="entry name" value="TolB, C-terminal domain"/>
    <property type="match status" value="1"/>
</dbReference>
<reference evidence="2" key="1">
    <citation type="journal article" date="2019" name="Int. J. Syst. Evol. Microbiol.">
        <title>The Global Catalogue of Microorganisms (GCM) 10K type strain sequencing project: providing services to taxonomists for standard genome sequencing and annotation.</title>
        <authorList>
            <consortium name="The Broad Institute Genomics Platform"/>
            <consortium name="The Broad Institute Genome Sequencing Center for Infectious Disease"/>
            <person name="Wu L."/>
            <person name="Ma J."/>
        </authorList>
    </citation>
    <scope>NUCLEOTIDE SEQUENCE [LARGE SCALE GENOMIC DNA]</scope>
    <source>
        <strain evidence="2">JCM 17705</strain>
    </source>
</reference>
<dbReference type="EMBL" id="BAABFT010000015">
    <property type="protein sequence ID" value="GAA4335486.1"/>
    <property type="molecule type" value="Genomic_DNA"/>
</dbReference>
<dbReference type="PROSITE" id="PS51257">
    <property type="entry name" value="PROKAR_LIPOPROTEIN"/>
    <property type="match status" value="1"/>
</dbReference>
<dbReference type="InterPro" id="IPR001611">
    <property type="entry name" value="Leu-rich_rpt"/>
</dbReference>
<comment type="caution">
    <text evidence="1">The sequence shown here is derived from an EMBL/GenBank/DDBJ whole genome shotgun (WGS) entry which is preliminary data.</text>
</comment>
<sequence>MKPKHTFIVLFSTYFLILSSCINSDKINLEIDSSAPFKYEIKVNNILDSVNFNSIVKEYDFIPLETNEKCRINDIEDIRVTKNRILVISNGVYGFDSHGKFKYAINKRGKSSGAFVKLNDVSVNNDVFYIYDNTNYRLSKYNVEDGHFIRAITLPYSVRQVQVINDTLFMNKAKINNGFLEGNQNIMISTFADLTNVKGMVKEQSYDYLVDNQLWAANGQIFWRNVLNNAVYKINSHSIENYISFSFGELSFSQKEIEKTSLNKLALNHNKIFNLSKVQESKQHILGQAMIGGLPIWVIYNKASNEFIAYKNVNSSLLQFTPTSQAVENDKFYRVLSTIEVNFMRGMISRNPIAKTPNDPEFHIFNSIKNSKNGDNPVIISFKLK</sequence>
<dbReference type="Pfam" id="PF17170">
    <property type="entry name" value="DUF5128"/>
    <property type="match status" value="1"/>
</dbReference>
<evidence type="ECO:0000313" key="2">
    <source>
        <dbReference type="Proteomes" id="UP001500582"/>
    </source>
</evidence>
<accession>A0ABP8H880</accession>
<dbReference type="RefSeq" id="WP_345213297.1">
    <property type="nucleotide sequence ID" value="NZ_BAABFT010000015.1"/>
</dbReference>
<dbReference type="InterPro" id="IPR011042">
    <property type="entry name" value="6-blade_b-propeller_TolB-like"/>
</dbReference>
<proteinExistence type="predicted"/>
<name>A0ABP8H880_9SPHI</name>
<organism evidence="1 2">
    <name type="scientific">Mucilaginibacter gynuensis</name>
    <dbReference type="NCBI Taxonomy" id="1302236"/>
    <lineage>
        <taxon>Bacteria</taxon>
        <taxon>Pseudomonadati</taxon>
        <taxon>Bacteroidota</taxon>
        <taxon>Sphingobacteriia</taxon>
        <taxon>Sphingobacteriales</taxon>
        <taxon>Sphingobacteriaceae</taxon>
        <taxon>Mucilaginibacter</taxon>
    </lineage>
</organism>
<gene>
    <name evidence="1" type="ORF">GCM10023149_43530</name>
</gene>
<evidence type="ECO:0008006" key="3">
    <source>
        <dbReference type="Google" id="ProtNLM"/>
    </source>
</evidence>
<keyword evidence="2" id="KW-1185">Reference proteome</keyword>
<evidence type="ECO:0000313" key="1">
    <source>
        <dbReference type="EMBL" id="GAA4335486.1"/>
    </source>
</evidence>